<dbReference type="GO" id="GO:0034511">
    <property type="term" value="F:U3 snoRNA binding"/>
    <property type="evidence" value="ECO:0007669"/>
    <property type="project" value="InterPro"/>
</dbReference>
<organism evidence="7 8">
    <name type="scientific">Planoprotostelium fungivorum</name>
    <dbReference type="NCBI Taxonomy" id="1890364"/>
    <lineage>
        <taxon>Eukaryota</taxon>
        <taxon>Amoebozoa</taxon>
        <taxon>Evosea</taxon>
        <taxon>Variosea</taxon>
        <taxon>Cavosteliida</taxon>
        <taxon>Cavosteliaceae</taxon>
        <taxon>Planoprotostelium</taxon>
    </lineage>
</organism>
<feature type="compositionally biased region" description="Low complexity" evidence="4">
    <location>
        <begin position="26"/>
        <end position="35"/>
    </location>
</feature>
<dbReference type="PANTHER" id="PTHR12933">
    <property type="entry name" value="ORF PROTEIN-RELATED"/>
    <property type="match status" value="1"/>
</dbReference>
<proteinExistence type="inferred from homology"/>
<evidence type="ECO:0000256" key="2">
    <source>
        <dbReference type="ARBA" id="ARBA00009223"/>
    </source>
</evidence>
<feature type="compositionally biased region" description="Acidic residues" evidence="4">
    <location>
        <begin position="107"/>
        <end position="142"/>
    </location>
</feature>
<feature type="domain" description="UTP25 NTP hydrolase-like" evidence="6">
    <location>
        <begin position="273"/>
        <end position="525"/>
    </location>
</feature>
<evidence type="ECO:0000313" key="7">
    <source>
        <dbReference type="EMBL" id="PRP80578.1"/>
    </source>
</evidence>
<feature type="domain" description="UTP25 C-terminal" evidence="5">
    <location>
        <begin position="538"/>
        <end position="714"/>
    </location>
</feature>
<dbReference type="AlphaFoldDB" id="A0A2P6N9D6"/>
<dbReference type="SUPFAM" id="SSF52540">
    <property type="entry name" value="P-loop containing nucleoside triphosphate hydrolases"/>
    <property type="match status" value="1"/>
</dbReference>
<accession>A0A2P6N9D6</accession>
<evidence type="ECO:0000313" key="8">
    <source>
        <dbReference type="Proteomes" id="UP000241769"/>
    </source>
</evidence>
<dbReference type="STRING" id="1890364.A0A2P6N9D6"/>
<feature type="compositionally biased region" description="Basic and acidic residues" evidence="4">
    <location>
        <begin position="56"/>
        <end position="65"/>
    </location>
</feature>
<name>A0A2P6N9D6_9EUKA</name>
<dbReference type="Pfam" id="PF22916">
    <property type="entry name" value="UTP25_NTPase-like"/>
    <property type="match status" value="1"/>
</dbReference>
<dbReference type="PANTHER" id="PTHR12933:SF0">
    <property type="entry name" value="U3 SMALL NUCLEOLAR RNA-ASSOCIATED PROTEIN 25 HOMOLOG"/>
    <property type="match status" value="1"/>
</dbReference>
<dbReference type="InterPro" id="IPR053939">
    <property type="entry name" value="UTP25_C"/>
</dbReference>
<dbReference type="InParanoid" id="A0A2P6N9D6"/>
<protein>
    <submittedName>
        <fullName evidence="7">Digestive organ expansion factor</fullName>
    </submittedName>
</protein>
<evidence type="ECO:0000256" key="3">
    <source>
        <dbReference type="ARBA" id="ARBA00023242"/>
    </source>
</evidence>
<keyword evidence="8" id="KW-1185">Reference proteome</keyword>
<comment type="subcellular location">
    <subcellularLocation>
        <location evidence="1">Nucleus</location>
        <location evidence="1">Nucleolus</location>
    </subcellularLocation>
</comment>
<dbReference type="GO" id="GO:0000462">
    <property type="term" value="P:maturation of SSU-rRNA from tricistronic rRNA transcript (SSU-rRNA, 5.8S rRNA, LSU-rRNA)"/>
    <property type="evidence" value="ECO:0007669"/>
    <property type="project" value="TreeGrafter"/>
</dbReference>
<dbReference type="InterPro" id="IPR010678">
    <property type="entry name" value="UTP25"/>
</dbReference>
<evidence type="ECO:0000259" key="6">
    <source>
        <dbReference type="Pfam" id="PF22916"/>
    </source>
</evidence>
<dbReference type="GO" id="GO:0032040">
    <property type="term" value="C:small-subunit processome"/>
    <property type="evidence" value="ECO:0007669"/>
    <property type="project" value="TreeGrafter"/>
</dbReference>
<dbReference type="Proteomes" id="UP000241769">
    <property type="component" value="Unassembled WGS sequence"/>
</dbReference>
<keyword evidence="3" id="KW-0539">Nucleus</keyword>
<sequence length="715" mass="83331">MGRGGTSKRGGKRQGKYTTSHSSYYEGGEPPAEGELSARDVRFQRGNKSSRGKRGEKRDQIDTTEKTVIPPAKKMKTAPKKLNDYGLLLKTLNPQYTQSSLRSKSNEEEEEEEEEDEEMDEEEEEMDEEAQEEEESEEEGDRLDELDKEREEEEMEEQRELERLKKEKEKAEEEDTVQLLDTNDHFSAMVIDRETSNEEMDEARSQLVSSLYKDDILGMVSIKGAKKVKKGVEARLEDIRMKPRLIKQWKSNRGVADAMTPLQARLLSHLDSYRDVYYSGYTPSLRREVRASWLLHVVNHVIKSRDQLLNNNATLNGMSEEERDRTLLKDQGFTRPSVLILCPFRNSALEIVREIIEITPEGDKKVIEGMEQLIEEYQEEEDRSQKWRPQDFQETFKGNTDDNFLCVDLTASVFSHDIIIASPLHLRMMIGSEGKDNNDDFLSSLQIVVVDQAEVINMQNWDHLIYVFQHLNLTPKTTKYTDFSRLKNYYINQGGKYSRQTIMLSEWMTPEMNSLWNRNTFSQMGMTKIRPIIAGGSIVTVATHVPQMFHKITSPSFLDAPEDRLRHFTEEVLPKLLNGSEQKILIFITSYMDFVRLRNHMNKEKIEFGRCSEYSSGKTAKISFDFFWNGDTQFLLYTERYHFYFRRKMKMMERLIFYGVPQVPHFYSELVNGMNSTGNVSVYYTQWEKLALERIVGEDRAERMIQGSKATHLFT</sequence>
<dbReference type="Pfam" id="PF06862">
    <property type="entry name" value="Utp25_C"/>
    <property type="match status" value="1"/>
</dbReference>
<dbReference type="InterPro" id="IPR027417">
    <property type="entry name" value="P-loop_NTPase"/>
</dbReference>
<dbReference type="GO" id="GO:0019843">
    <property type="term" value="F:rRNA binding"/>
    <property type="evidence" value="ECO:0007669"/>
    <property type="project" value="TreeGrafter"/>
</dbReference>
<dbReference type="EMBL" id="MDYQ01000144">
    <property type="protein sequence ID" value="PRP80578.1"/>
    <property type="molecule type" value="Genomic_DNA"/>
</dbReference>
<evidence type="ECO:0000256" key="1">
    <source>
        <dbReference type="ARBA" id="ARBA00004604"/>
    </source>
</evidence>
<dbReference type="InterPro" id="IPR053940">
    <property type="entry name" value="UTP25_NTPase-like"/>
</dbReference>
<dbReference type="FunCoup" id="A0A2P6N9D6">
    <property type="interactions" value="872"/>
</dbReference>
<feature type="compositionally biased region" description="Polar residues" evidence="4">
    <location>
        <begin position="92"/>
        <end position="103"/>
    </location>
</feature>
<evidence type="ECO:0000259" key="5">
    <source>
        <dbReference type="Pfam" id="PF06862"/>
    </source>
</evidence>
<evidence type="ECO:0000256" key="4">
    <source>
        <dbReference type="SAM" id="MobiDB-lite"/>
    </source>
</evidence>
<gene>
    <name evidence="7" type="ORF">PROFUN_12340</name>
</gene>
<feature type="compositionally biased region" description="Basic and acidic residues" evidence="4">
    <location>
        <begin position="158"/>
        <end position="171"/>
    </location>
</feature>
<comment type="caution">
    <text evidence="7">The sequence shown here is derived from an EMBL/GenBank/DDBJ whole genome shotgun (WGS) entry which is preliminary data.</text>
</comment>
<dbReference type="Gene3D" id="3.40.50.300">
    <property type="entry name" value="P-loop containing nucleotide triphosphate hydrolases"/>
    <property type="match status" value="1"/>
</dbReference>
<dbReference type="OrthoDB" id="10264378at2759"/>
<feature type="region of interest" description="Disordered" evidence="4">
    <location>
        <begin position="1"/>
        <end position="176"/>
    </location>
</feature>
<reference evidence="7 8" key="1">
    <citation type="journal article" date="2018" name="Genome Biol. Evol.">
        <title>Multiple Roots of Fruiting Body Formation in Amoebozoa.</title>
        <authorList>
            <person name="Hillmann F."/>
            <person name="Forbes G."/>
            <person name="Novohradska S."/>
            <person name="Ferling I."/>
            <person name="Riege K."/>
            <person name="Groth M."/>
            <person name="Westermann M."/>
            <person name="Marz M."/>
            <person name="Spaller T."/>
            <person name="Winckler T."/>
            <person name="Schaap P."/>
            <person name="Glockner G."/>
        </authorList>
    </citation>
    <scope>NUCLEOTIDE SEQUENCE [LARGE SCALE GENOMIC DNA]</scope>
    <source>
        <strain evidence="7 8">Jena</strain>
    </source>
</reference>
<comment type="similarity">
    <text evidence="2">Belongs to the UTP25 family.</text>
</comment>